<dbReference type="GO" id="GO:0005886">
    <property type="term" value="C:plasma membrane"/>
    <property type="evidence" value="ECO:0007669"/>
    <property type="project" value="UniProtKB-SubCell"/>
</dbReference>
<feature type="domain" description="VTT" evidence="8">
    <location>
        <begin position="66"/>
        <end position="174"/>
    </location>
</feature>
<evidence type="ECO:0000259" key="8">
    <source>
        <dbReference type="Pfam" id="PF09335"/>
    </source>
</evidence>
<comment type="caution">
    <text evidence="9">The sequence shown here is derived from an EMBL/GenBank/DDBJ whole genome shotgun (WGS) entry which is preliminary data.</text>
</comment>
<evidence type="ECO:0000256" key="2">
    <source>
        <dbReference type="ARBA" id="ARBA00022475"/>
    </source>
</evidence>
<dbReference type="InterPro" id="IPR051311">
    <property type="entry name" value="DedA_domain"/>
</dbReference>
<feature type="transmembrane region" description="Helical" evidence="7">
    <location>
        <begin position="190"/>
        <end position="209"/>
    </location>
</feature>
<evidence type="ECO:0000256" key="1">
    <source>
        <dbReference type="ARBA" id="ARBA00004651"/>
    </source>
</evidence>
<feature type="transmembrane region" description="Helical" evidence="7">
    <location>
        <begin position="152"/>
        <end position="178"/>
    </location>
</feature>
<evidence type="ECO:0000256" key="7">
    <source>
        <dbReference type="SAM" id="Phobius"/>
    </source>
</evidence>
<keyword evidence="2" id="KW-1003">Cell membrane</keyword>
<evidence type="ECO:0000313" key="9">
    <source>
        <dbReference type="EMBL" id="RSN69323.1"/>
    </source>
</evidence>
<feature type="transmembrane region" description="Helical" evidence="7">
    <location>
        <begin position="63"/>
        <end position="88"/>
    </location>
</feature>
<dbReference type="InterPro" id="IPR032816">
    <property type="entry name" value="VTT_dom"/>
</dbReference>
<dbReference type="EMBL" id="RCOR01000019">
    <property type="protein sequence ID" value="RSN69323.1"/>
    <property type="molecule type" value="Genomic_DNA"/>
</dbReference>
<name>A0A3R9QSD0_9CREN</name>
<comment type="subcellular location">
    <subcellularLocation>
        <location evidence="1">Cell membrane</location>
        <topology evidence="1">Multi-pass membrane protein</topology>
    </subcellularLocation>
</comment>
<evidence type="ECO:0000256" key="5">
    <source>
        <dbReference type="ARBA" id="ARBA00023136"/>
    </source>
</evidence>
<gene>
    <name evidence="9" type="ORF">D9Q81_03885</name>
</gene>
<dbReference type="PANTHER" id="PTHR42709">
    <property type="entry name" value="ALKALINE PHOSPHATASE LIKE PROTEIN"/>
    <property type="match status" value="1"/>
</dbReference>
<dbReference type="AlphaFoldDB" id="A0A3R9QSD0"/>
<feature type="region of interest" description="Disordered" evidence="6">
    <location>
        <begin position="222"/>
        <end position="241"/>
    </location>
</feature>
<dbReference type="Pfam" id="PF09335">
    <property type="entry name" value="VTT_dom"/>
    <property type="match status" value="1"/>
</dbReference>
<evidence type="ECO:0000256" key="4">
    <source>
        <dbReference type="ARBA" id="ARBA00022989"/>
    </source>
</evidence>
<keyword evidence="4 7" id="KW-1133">Transmembrane helix</keyword>
<reference evidence="9 10" key="1">
    <citation type="submission" date="2018-10" db="EMBL/GenBank/DDBJ databases">
        <title>Co-occurring genomic capacity for anaerobic methane metabolism and dissimilatory sulfite reduction discovered in the Korarchaeota.</title>
        <authorList>
            <person name="Mckay L.J."/>
            <person name="Dlakic M."/>
            <person name="Fields M.W."/>
            <person name="Delmont T.O."/>
            <person name="Eren A.M."/>
            <person name="Jay Z.J."/>
            <person name="Klingelsmith K.B."/>
            <person name="Rusch D.B."/>
            <person name="Inskeep W.P."/>
        </authorList>
    </citation>
    <scope>NUCLEOTIDE SEQUENCE [LARGE SCALE GENOMIC DNA]</scope>
    <source>
        <strain evidence="9 10">WS</strain>
    </source>
</reference>
<keyword evidence="3 7" id="KW-0812">Transmembrane</keyword>
<feature type="compositionally biased region" description="Basic and acidic residues" evidence="6">
    <location>
        <begin position="227"/>
        <end position="241"/>
    </location>
</feature>
<sequence length="241" mass="26161">MRVEGMIHWMTEMAREWVRSLGALGIFLGVMLETLVTIIPSPLVPMVAGFSLIPRGSGMIEALYISTLLIGVVGGLSATLGALLHYLIGLYGGRALIDRYGKYLGTNSSELDEILMKISGKNEIISIFILRSVPVFPLSVVSLGAGMMGMRILPYTLATLGGTFLRYSFLGMLGFMVGEAYEEVSSWIDSVENLLIFASVTIVLLYLVIKRVRGNGPGILRKGLPQGDRRKAEENRGQGSS</sequence>
<keyword evidence="5 7" id="KW-0472">Membrane</keyword>
<evidence type="ECO:0000256" key="6">
    <source>
        <dbReference type="SAM" id="MobiDB-lite"/>
    </source>
</evidence>
<evidence type="ECO:0000256" key="3">
    <source>
        <dbReference type="ARBA" id="ARBA00022692"/>
    </source>
</evidence>
<evidence type="ECO:0000313" key="10">
    <source>
        <dbReference type="Proteomes" id="UP000278149"/>
    </source>
</evidence>
<protein>
    <recommendedName>
        <fullName evidence="8">VTT domain-containing protein</fullName>
    </recommendedName>
</protein>
<organism evidence="9 10">
    <name type="scientific">Candidatus Korarchaeum cryptofilum</name>
    <dbReference type="NCBI Taxonomy" id="498846"/>
    <lineage>
        <taxon>Archaea</taxon>
        <taxon>Thermoproteota</taxon>
        <taxon>Candidatus Korarchaeia</taxon>
        <taxon>Candidatus Korarchaeales</taxon>
        <taxon>Candidatus Korarchaeaceae</taxon>
        <taxon>Candidatus Korarchaeum</taxon>
    </lineage>
</organism>
<dbReference type="Proteomes" id="UP000278149">
    <property type="component" value="Unassembled WGS sequence"/>
</dbReference>
<dbReference type="PANTHER" id="PTHR42709:SF6">
    <property type="entry name" value="UNDECAPRENYL PHOSPHATE TRANSPORTER A"/>
    <property type="match status" value="1"/>
</dbReference>
<accession>A0A3R9QSD0</accession>
<proteinExistence type="predicted"/>
<feature type="transmembrane region" description="Helical" evidence="7">
    <location>
        <begin position="21"/>
        <end position="43"/>
    </location>
</feature>